<sequence>MTLVVRRVMTINFLTADGDHHGDTPDFKKFALEYDSGTVPPSNFSSDTSNFPPEQQQCPAVSSEPSEDLSEVTCHVSEEEMVFEVQKKLQLFLRKSWMCIPAQDKIHVVTVSLQKSACIQRSVVLHAEGNVELFVHNKPVNCNTFTVKANPTLALRGNTINTVTVKPECLVAEVSVRCLQKRHNPGNPIPKSEVPDTQRERRQGHFGLQNVNVSLARSSRSKRRGHRGQMMGSSKYPSCNARLRQGVRGIARAVLLRESVKPVCLDTEVCVKCLRKRHNPGNLIPKSEVPDKQRDRRQGHFGLQNVNVSLARNSRSKRRENRGQMMGSSRDPPSRARLRIVGDLKYPPGSLFTDRGPRGSILVVGDHKHLPETLH</sequence>
<feature type="region of interest" description="Disordered" evidence="1">
    <location>
        <begin position="182"/>
        <end position="239"/>
    </location>
</feature>
<comment type="caution">
    <text evidence="2">The sequence shown here is derived from an EMBL/GenBank/DDBJ whole genome shotgun (WGS) entry which is preliminary data.</text>
</comment>
<feature type="region of interest" description="Disordered" evidence="1">
    <location>
        <begin position="41"/>
        <end position="65"/>
    </location>
</feature>
<evidence type="ECO:0000256" key="1">
    <source>
        <dbReference type="SAM" id="MobiDB-lite"/>
    </source>
</evidence>
<name>A0AAE1H8I5_9NEOP</name>
<dbReference type="Proteomes" id="UP001219518">
    <property type="component" value="Unassembled WGS sequence"/>
</dbReference>
<gene>
    <name evidence="2" type="ORF">KUF71_006327</name>
</gene>
<feature type="compositionally biased region" description="Basic and acidic residues" evidence="1">
    <location>
        <begin position="193"/>
        <end position="203"/>
    </location>
</feature>
<feature type="compositionally biased region" description="Basic and acidic residues" evidence="1">
    <location>
        <begin position="288"/>
        <end position="298"/>
    </location>
</feature>
<organism evidence="2 3">
    <name type="scientific">Frankliniella fusca</name>
    <dbReference type="NCBI Taxonomy" id="407009"/>
    <lineage>
        <taxon>Eukaryota</taxon>
        <taxon>Metazoa</taxon>
        <taxon>Ecdysozoa</taxon>
        <taxon>Arthropoda</taxon>
        <taxon>Hexapoda</taxon>
        <taxon>Insecta</taxon>
        <taxon>Pterygota</taxon>
        <taxon>Neoptera</taxon>
        <taxon>Paraneoptera</taxon>
        <taxon>Thysanoptera</taxon>
        <taxon>Terebrantia</taxon>
        <taxon>Thripoidea</taxon>
        <taxon>Thripidae</taxon>
        <taxon>Frankliniella</taxon>
    </lineage>
</organism>
<dbReference type="EMBL" id="JAHWGI010000566">
    <property type="protein sequence ID" value="KAK3916676.1"/>
    <property type="molecule type" value="Genomic_DNA"/>
</dbReference>
<accession>A0AAE1H8I5</accession>
<protein>
    <submittedName>
        <fullName evidence="2">Protein phosphatase PTC7-like protein fig</fullName>
    </submittedName>
</protein>
<feature type="compositionally biased region" description="Polar residues" evidence="1">
    <location>
        <begin position="41"/>
        <end position="64"/>
    </location>
</feature>
<proteinExistence type="predicted"/>
<feature type="compositionally biased region" description="Polar residues" evidence="1">
    <location>
        <begin position="304"/>
        <end position="313"/>
    </location>
</feature>
<keyword evidence="3" id="KW-1185">Reference proteome</keyword>
<evidence type="ECO:0000313" key="2">
    <source>
        <dbReference type="EMBL" id="KAK3916676.1"/>
    </source>
</evidence>
<feature type="region of interest" description="Disordered" evidence="1">
    <location>
        <begin position="280"/>
        <end position="336"/>
    </location>
</feature>
<dbReference type="AlphaFoldDB" id="A0AAE1H8I5"/>
<reference evidence="2" key="2">
    <citation type="journal article" date="2023" name="BMC Genomics">
        <title>Pest status, molecular evolution, and epigenetic factors derived from the genome assembly of Frankliniella fusca, a thysanopteran phytovirus vector.</title>
        <authorList>
            <person name="Catto M.A."/>
            <person name="Labadie P.E."/>
            <person name="Jacobson A.L."/>
            <person name="Kennedy G.G."/>
            <person name="Srinivasan R."/>
            <person name="Hunt B.G."/>
        </authorList>
    </citation>
    <scope>NUCLEOTIDE SEQUENCE</scope>
    <source>
        <strain evidence="2">PL_HMW_Pooled</strain>
    </source>
</reference>
<evidence type="ECO:0000313" key="3">
    <source>
        <dbReference type="Proteomes" id="UP001219518"/>
    </source>
</evidence>
<reference evidence="2" key="1">
    <citation type="submission" date="2021-07" db="EMBL/GenBank/DDBJ databases">
        <authorList>
            <person name="Catto M.A."/>
            <person name="Jacobson A."/>
            <person name="Kennedy G."/>
            <person name="Labadie P."/>
            <person name="Hunt B.G."/>
            <person name="Srinivasan R."/>
        </authorList>
    </citation>
    <scope>NUCLEOTIDE SEQUENCE</scope>
    <source>
        <strain evidence="2">PL_HMW_Pooled</strain>
        <tissue evidence="2">Head</tissue>
    </source>
</reference>